<dbReference type="AlphaFoldDB" id="E0NBG4"/>
<reference evidence="1 2" key="1">
    <citation type="submission" date="2010-07" db="EMBL/GenBank/DDBJ databases">
        <authorList>
            <person name="Muzny D."/>
            <person name="Qin X."/>
            <person name="Deng J."/>
            <person name="Jiang H."/>
            <person name="Liu Y."/>
            <person name="Qu J."/>
            <person name="Song X.-Z."/>
            <person name="Zhang L."/>
            <person name="Thornton R."/>
            <person name="Coyle M."/>
            <person name="Francisco L."/>
            <person name="Jackson L."/>
            <person name="Javaid M."/>
            <person name="Korchina V."/>
            <person name="Kovar C."/>
            <person name="Mata R."/>
            <person name="Mathew T."/>
            <person name="Ngo R."/>
            <person name="Nguyen L."/>
            <person name="Nguyen N."/>
            <person name="Okwuonu G."/>
            <person name="Ongeri F."/>
            <person name="Pham C."/>
            <person name="Simmons D."/>
            <person name="Wilczek-Boney K."/>
            <person name="Hale W."/>
            <person name="Jakkamsetti A."/>
            <person name="Pham P."/>
            <person name="Ruth R."/>
            <person name="San Lucas F."/>
            <person name="Warren J."/>
            <person name="Zhang J."/>
            <person name="Zhao Z."/>
            <person name="Zhou C."/>
            <person name="Zhu D."/>
            <person name="Lee S."/>
            <person name="Bess C."/>
            <person name="Blankenburg K."/>
            <person name="Forbes L."/>
            <person name="Fu Q."/>
            <person name="Gubbala S."/>
            <person name="Hirani K."/>
            <person name="Jayaseelan J.C."/>
            <person name="Lara F."/>
            <person name="Munidasa M."/>
            <person name="Palculict T."/>
            <person name="Patil S."/>
            <person name="Pu L.-L."/>
            <person name="Saada N."/>
            <person name="Tang L."/>
            <person name="Weissenberger G."/>
            <person name="Zhu Y."/>
            <person name="Hemphill L."/>
            <person name="Shang Y."/>
            <person name="Youmans B."/>
            <person name="Ayvaz T."/>
            <person name="Ross M."/>
            <person name="Santibanez J."/>
            <person name="Aqrawi P."/>
            <person name="Gross S."/>
            <person name="Joshi V."/>
            <person name="Fowler G."/>
            <person name="Nazareth L."/>
            <person name="Reid J."/>
            <person name="Worley K."/>
            <person name="Petrosino J."/>
            <person name="Highlander S."/>
            <person name="Gibbs R."/>
        </authorList>
    </citation>
    <scope>NUCLEOTIDE SEQUENCE [LARGE SCALE GENOMIC DNA]</scope>
    <source>
        <strain evidence="1 2">ATCC 13091</strain>
    </source>
</reference>
<name>E0NBG4_NEIM3</name>
<dbReference type="EMBL" id="AEEF01000095">
    <property type="protein sequence ID" value="EFM03669.1"/>
    <property type="molecule type" value="Genomic_DNA"/>
</dbReference>
<accession>E0NBG4</accession>
<proteinExistence type="predicted"/>
<comment type="caution">
    <text evidence="1">The sequence shown here is derived from an EMBL/GenBank/DDBJ whole genome shotgun (WGS) entry which is preliminary data.</text>
</comment>
<evidence type="ECO:0000313" key="1">
    <source>
        <dbReference type="EMBL" id="EFM03669.1"/>
    </source>
</evidence>
<evidence type="ECO:0000313" key="2">
    <source>
        <dbReference type="Proteomes" id="UP000005526"/>
    </source>
</evidence>
<organism evidence="1 2">
    <name type="scientific">Neisseria meningitidis serogroup B (strain ATCC 13091 / M2091)</name>
    <dbReference type="NCBI Taxonomy" id="862513"/>
    <lineage>
        <taxon>Bacteria</taxon>
        <taxon>Pseudomonadati</taxon>
        <taxon>Pseudomonadota</taxon>
        <taxon>Betaproteobacteria</taxon>
        <taxon>Neisseriales</taxon>
        <taxon>Neisseriaceae</taxon>
        <taxon>Neisseria</taxon>
    </lineage>
</organism>
<dbReference type="Proteomes" id="UP000005526">
    <property type="component" value="Unassembled WGS sequence"/>
</dbReference>
<dbReference type="HOGENOM" id="CLU_3254554_0_0_4"/>
<protein>
    <submittedName>
        <fullName evidence="1">Uncharacterized protein</fullName>
    </submittedName>
</protein>
<gene>
    <name evidence="1" type="ORF">HMPREF0602_1846</name>
</gene>
<sequence length="42" mass="4800">MFQTAFCPMGRKRNPFIGKTRFGVSKPCCPCQFDIGTLLHQH</sequence>